<reference evidence="2" key="1">
    <citation type="submission" date="2016-04" db="EMBL/GenBank/DDBJ databases">
        <authorList>
            <person name="Evans L.H."/>
            <person name="Alamgir A."/>
            <person name="Owens N."/>
            <person name="Weber N.D."/>
            <person name="Virtaneva K."/>
            <person name="Barbian K."/>
            <person name="Babar A."/>
            <person name="Rosenke K."/>
        </authorList>
    </citation>
    <scope>NUCLEOTIDE SEQUENCE [LARGE SCALE GENOMIC DNA]</scope>
    <source>
        <strain evidence="2">CBS 101.48</strain>
    </source>
</reference>
<dbReference type="InterPro" id="IPR011990">
    <property type="entry name" value="TPR-like_helical_dom_sf"/>
</dbReference>
<keyword evidence="3" id="KW-1185">Reference proteome</keyword>
<sequence>MSKRSDRPEETDPNAIQQLKKARTTATTTLTKANHSPDCQDPDCDGCDVGEVEISFVQGDETVQPTAYELLTMAKEEQGNTDMARRLFDLALEAFETEQGKTGLGYAQCLVELGRALTVDESIREGYQLYAAVKTPTVESQLWHSRAALALARSIRQQKSRSYEELRLDLENSDGEIEDEVALDELVVKDQVSKEEQKLYKEAIGLLDKVLENHATLTEKELTLVRQAMHDMREYGELLEQPTHATHVAKLFDTLTRYIQLFPYENDDSLLTLWSACLLHQQKFANGKEKEEMCTQAEKRIQQAKDVYFAKYNKENASAWELYAMLRMSQSDMAEEEDQVLELFDESVSAYKKALELDPENEKLQEMLELLDGPTANDDDDDEDEEDN</sequence>
<feature type="region of interest" description="Disordered" evidence="1">
    <location>
        <begin position="1"/>
        <end position="39"/>
    </location>
</feature>
<organism evidence="2">
    <name type="scientific">Absidia glauca</name>
    <name type="common">Pin mould</name>
    <dbReference type="NCBI Taxonomy" id="4829"/>
    <lineage>
        <taxon>Eukaryota</taxon>
        <taxon>Fungi</taxon>
        <taxon>Fungi incertae sedis</taxon>
        <taxon>Mucoromycota</taxon>
        <taxon>Mucoromycotina</taxon>
        <taxon>Mucoromycetes</taxon>
        <taxon>Mucorales</taxon>
        <taxon>Cunninghamellaceae</taxon>
        <taxon>Absidia</taxon>
    </lineage>
</organism>
<dbReference type="EMBL" id="LT555008">
    <property type="protein sequence ID" value="SAM09273.1"/>
    <property type="molecule type" value="Genomic_DNA"/>
</dbReference>
<gene>
    <name evidence="2" type="primary">ABSGL_14949.1 scaffold 15162</name>
</gene>
<feature type="compositionally biased region" description="Basic and acidic residues" evidence="1">
    <location>
        <begin position="1"/>
        <end position="10"/>
    </location>
</feature>
<evidence type="ECO:0000313" key="3">
    <source>
        <dbReference type="Proteomes" id="UP000078561"/>
    </source>
</evidence>
<dbReference type="OMA" id="RINQAFT"/>
<dbReference type="Gene3D" id="1.25.40.10">
    <property type="entry name" value="Tetratricopeptide repeat domain"/>
    <property type="match status" value="1"/>
</dbReference>
<name>A0A163KMJ4_ABSGL</name>
<dbReference type="AlphaFoldDB" id="A0A163KMJ4"/>
<feature type="compositionally biased region" description="Low complexity" evidence="1">
    <location>
        <begin position="24"/>
        <end position="39"/>
    </location>
</feature>
<proteinExistence type="predicted"/>
<dbReference type="SUPFAM" id="SSF48452">
    <property type="entry name" value="TPR-like"/>
    <property type="match status" value="2"/>
</dbReference>
<evidence type="ECO:0000313" key="2">
    <source>
        <dbReference type="EMBL" id="SAM09273.1"/>
    </source>
</evidence>
<dbReference type="InParanoid" id="A0A163KMJ4"/>
<accession>A0A163KMJ4</accession>
<evidence type="ECO:0000256" key="1">
    <source>
        <dbReference type="SAM" id="MobiDB-lite"/>
    </source>
</evidence>
<dbReference type="Proteomes" id="UP000078561">
    <property type="component" value="Unassembled WGS sequence"/>
</dbReference>
<dbReference type="OrthoDB" id="5573535at2759"/>
<protein>
    <submittedName>
        <fullName evidence="2">Uncharacterized protein</fullName>
    </submittedName>
</protein>